<dbReference type="Proteomes" id="UP000267469">
    <property type="component" value="Unassembled WGS sequence"/>
</dbReference>
<protein>
    <submittedName>
        <fullName evidence="1">YHS domain protein</fullName>
    </submittedName>
</protein>
<gene>
    <name evidence="1" type="ORF">ED312_02550</name>
</gene>
<name>A0A3N0F041_SINP1</name>
<organism evidence="1 2">
    <name type="scientific">Sinomicrobium pectinilyticum</name>
    <dbReference type="NCBI Taxonomy" id="1084421"/>
    <lineage>
        <taxon>Bacteria</taxon>
        <taxon>Pseudomonadati</taxon>
        <taxon>Bacteroidota</taxon>
        <taxon>Flavobacteriia</taxon>
        <taxon>Flavobacteriales</taxon>
        <taxon>Flavobacteriaceae</taxon>
        <taxon>Sinomicrobium</taxon>
    </lineage>
</organism>
<evidence type="ECO:0000313" key="2">
    <source>
        <dbReference type="Proteomes" id="UP000267469"/>
    </source>
</evidence>
<dbReference type="EMBL" id="RJTM01000011">
    <property type="protein sequence ID" value="RNL93520.1"/>
    <property type="molecule type" value="Genomic_DNA"/>
</dbReference>
<dbReference type="AlphaFoldDB" id="A0A3N0F041"/>
<proteinExistence type="predicted"/>
<dbReference type="RefSeq" id="WP_123214431.1">
    <property type="nucleotide sequence ID" value="NZ_RJTM01000011.1"/>
</dbReference>
<comment type="caution">
    <text evidence="1">The sequence shown here is derived from an EMBL/GenBank/DDBJ whole genome shotgun (WGS) entry which is preliminary data.</text>
</comment>
<keyword evidence="2" id="KW-1185">Reference proteome</keyword>
<dbReference type="OrthoDB" id="344729at2"/>
<evidence type="ECO:0000313" key="1">
    <source>
        <dbReference type="EMBL" id="RNL93520.1"/>
    </source>
</evidence>
<dbReference type="NCBIfam" id="NF041384">
    <property type="entry name" value="YHS_seleno_dom"/>
    <property type="match status" value="1"/>
</dbReference>
<sequence>MKNVALSILFAFLIPGIFYAQEFKNHHNLSNGVAIHGYDPVAYFEQGKALEGKKEFPVTLYGAVYHCSSAENRKLLLKYPEKYLPRYGGWCAFAMGDNGKKVDINPETFKISDGKLYLFYNRFPVNTMKSWNRNEMNLMRNADRNWKKLITSKNPDK</sequence>
<reference evidence="1 2" key="1">
    <citation type="submission" date="2018-10" db="EMBL/GenBank/DDBJ databases">
        <title>Sinomicrobium pectinilyticum sp. nov., a pectinase-producing bacterium isolated from alkaline and saline soil, and emended description of the genus Sinomicrobium.</title>
        <authorList>
            <person name="Cheng B."/>
            <person name="Li C."/>
            <person name="Lai Q."/>
            <person name="Du M."/>
            <person name="Shao Z."/>
            <person name="Xu P."/>
            <person name="Yang C."/>
        </authorList>
    </citation>
    <scope>NUCLEOTIDE SEQUENCE [LARGE SCALE GENOMIC DNA]</scope>
    <source>
        <strain evidence="1 2">5DNS001</strain>
    </source>
</reference>
<accession>A0A3N0F041</accession>